<protein>
    <recommendedName>
        <fullName evidence="1">Beta-lactamase class A catalytic domain-containing protein</fullName>
    </recommendedName>
</protein>
<dbReference type="EMBL" id="VSSQ01020833">
    <property type="protein sequence ID" value="MPM66005.1"/>
    <property type="molecule type" value="Genomic_DNA"/>
</dbReference>
<dbReference type="PANTHER" id="PTHR35333:SF3">
    <property type="entry name" value="BETA-LACTAMASE-TYPE TRANSPEPTIDASE FOLD CONTAINING PROTEIN"/>
    <property type="match status" value="1"/>
</dbReference>
<dbReference type="GO" id="GO:0046677">
    <property type="term" value="P:response to antibiotic"/>
    <property type="evidence" value="ECO:0007669"/>
    <property type="project" value="InterPro"/>
</dbReference>
<reference evidence="2" key="1">
    <citation type="submission" date="2019-08" db="EMBL/GenBank/DDBJ databases">
        <authorList>
            <person name="Kucharzyk K."/>
            <person name="Murdoch R.W."/>
            <person name="Higgins S."/>
            <person name="Loffler F."/>
        </authorList>
    </citation>
    <scope>NUCLEOTIDE SEQUENCE</scope>
</reference>
<dbReference type="AlphaFoldDB" id="A0A645BKY1"/>
<dbReference type="InterPro" id="IPR045155">
    <property type="entry name" value="Beta-lactam_cat"/>
</dbReference>
<name>A0A645BKY1_9ZZZZ</name>
<dbReference type="InterPro" id="IPR000871">
    <property type="entry name" value="Beta-lactam_class-A"/>
</dbReference>
<dbReference type="GO" id="GO:0008800">
    <property type="term" value="F:beta-lactamase activity"/>
    <property type="evidence" value="ECO:0007669"/>
    <property type="project" value="InterPro"/>
</dbReference>
<dbReference type="SUPFAM" id="SSF56601">
    <property type="entry name" value="beta-lactamase/transpeptidase-like"/>
    <property type="match status" value="1"/>
</dbReference>
<dbReference type="InterPro" id="IPR012338">
    <property type="entry name" value="Beta-lactam/transpept-like"/>
</dbReference>
<evidence type="ECO:0000313" key="2">
    <source>
        <dbReference type="EMBL" id="MPM66005.1"/>
    </source>
</evidence>
<gene>
    <name evidence="2" type="ORF">SDC9_112909</name>
</gene>
<organism evidence="2">
    <name type="scientific">bioreactor metagenome</name>
    <dbReference type="NCBI Taxonomy" id="1076179"/>
    <lineage>
        <taxon>unclassified sequences</taxon>
        <taxon>metagenomes</taxon>
        <taxon>ecological metagenomes</taxon>
    </lineage>
</organism>
<dbReference type="Gene3D" id="3.40.710.10">
    <property type="entry name" value="DD-peptidase/beta-lactamase superfamily"/>
    <property type="match status" value="1"/>
</dbReference>
<accession>A0A645BKY1</accession>
<sequence length="277" mass="30581">MTESAFMDKIGAMRFSLPGKSAVAAVNLVTGDAFSWNGDEIFPSASIIKLPILCTAYAMAESGELSLSDRIEVTDAAKTGGDGVMRLMQPGLCPTLHDLMTLMIILSDNMATNMVVDAVTPQRIHEFLESRGLTRIRWRRKMMDAAAMAAGIENEAAAGDVTELLKGLAMGTLLSPAHCRDALDILSRQQINHKLPRRLWKPYDHDFEREEIKIAHKTGDIPGLEHDAGVFTGPGFSFVLTVMTLGPREPQQSVKQWDFIGAVAEEFVRYWDPQFRS</sequence>
<evidence type="ECO:0000259" key="1">
    <source>
        <dbReference type="Pfam" id="PF13354"/>
    </source>
</evidence>
<proteinExistence type="predicted"/>
<dbReference type="Pfam" id="PF13354">
    <property type="entry name" value="Beta-lactamase2"/>
    <property type="match status" value="1"/>
</dbReference>
<comment type="caution">
    <text evidence="2">The sequence shown here is derived from an EMBL/GenBank/DDBJ whole genome shotgun (WGS) entry which is preliminary data.</text>
</comment>
<dbReference type="PANTHER" id="PTHR35333">
    <property type="entry name" value="BETA-LACTAMASE"/>
    <property type="match status" value="1"/>
</dbReference>
<dbReference type="GO" id="GO:0030655">
    <property type="term" value="P:beta-lactam antibiotic catabolic process"/>
    <property type="evidence" value="ECO:0007669"/>
    <property type="project" value="InterPro"/>
</dbReference>
<feature type="domain" description="Beta-lactamase class A catalytic" evidence="1">
    <location>
        <begin position="23"/>
        <end position="244"/>
    </location>
</feature>